<protein>
    <submittedName>
        <fullName evidence="1">Uncharacterized protein</fullName>
    </submittedName>
</protein>
<dbReference type="EMBL" id="CM047584">
    <property type="protein sequence ID" value="KAI9911410.1"/>
    <property type="molecule type" value="Genomic_DNA"/>
</dbReference>
<evidence type="ECO:0000313" key="2">
    <source>
        <dbReference type="Proteomes" id="UP001163321"/>
    </source>
</evidence>
<keyword evidence="2" id="KW-1185">Reference proteome</keyword>
<comment type="caution">
    <text evidence="1">The sequence shown here is derived from an EMBL/GenBank/DDBJ whole genome shotgun (WGS) entry which is preliminary data.</text>
</comment>
<name>A0ACC0VXW5_9STRA</name>
<evidence type="ECO:0000313" key="1">
    <source>
        <dbReference type="EMBL" id="KAI9911410.1"/>
    </source>
</evidence>
<organism evidence="1 2">
    <name type="scientific">Peronosclerospora sorghi</name>
    <dbReference type="NCBI Taxonomy" id="230839"/>
    <lineage>
        <taxon>Eukaryota</taxon>
        <taxon>Sar</taxon>
        <taxon>Stramenopiles</taxon>
        <taxon>Oomycota</taxon>
        <taxon>Peronosporomycetes</taxon>
        <taxon>Peronosporales</taxon>
        <taxon>Peronosporaceae</taxon>
        <taxon>Peronosclerospora</taxon>
    </lineage>
</organism>
<gene>
    <name evidence="1" type="ORF">PsorP6_009562</name>
</gene>
<sequence>MLYVYGQHVRPSKSETRTSLSTQTYLAAKELESSNWLDSKFVVNKNDDNLQIIEKQLKKRQFNQQLEWLVQWHVEAKHEASWEREKDIKYLSHWHDLVDDFKTRQRLIRG</sequence>
<dbReference type="Proteomes" id="UP001163321">
    <property type="component" value="Chromosome 5"/>
</dbReference>
<proteinExistence type="predicted"/>
<reference evidence="1 2" key="1">
    <citation type="journal article" date="2022" name="bioRxiv">
        <title>The genome of the oomycete Peronosclerospora sorghi, a cosmopolitan pathogen of maize and sorghum, is inflated with dispersed pseudogenes.</title>
        <authorList>
            <person name="Fletcher K."/>
            <person name="Martin F."/>
            <person name="Isakeit T."/>
            <person name="Cavanaugh K."/>
            <person name="Magill C."/>
            <person name="Michelmore R."/>
        </authorList>
    </citation>
    <scope>NUCLEOTIDE SEQUENCE [LARGE SCALE GENOMIC DNA]</scope>
    <source>
        <strain evidence="1">P6</strain>
    </source>
</reference>
<accession>A0ACC0VXW5</accession>